<protein>
    <submittedName>
        <fullName evidence="2">Uncharacterized protein</fullName>
    </submittedName>
</protein>
<dbReference type="AlphaFoldDB" id="A0A8J5EM97"/>
<gene>
    <name evidence="2" type="ORF">ZIOFF_076162</name>
</gene>
<proteinExistence type="predicted"/>
<keyword evidence="3" id="KW-1185">Reference proteome</keyword>
<accession>A0A8J5EM97</accession>
<evidence type="ECO:0000313" key="2">
    <source>
        <dbReference type="EMBL" id="KAG6466038.1"/>
    </source>
</evidence>
<evidence type="ECO:0000313" key="3">
    <source>
        <dbReference type="Proteomes" id="UP000734854"/>
    </source>
</evidence>
<name>A0A8J5EM97_ZINOF</name>
<dbReference type="EMBL" id="JACMSC010000212">
    <property type="protein sequence ID" value="KAG6466038.1"/>
    <property type="molecule type" value="Genomic_DNA"/>
</dbReference>
<feature type="compositionally biased region" description="Basic residues" evidence="1">
    <location>
        <begin position="133"/>
        <end position="153"/>
    </location>
</feature>
<feature type="region of interest" description="Disordered" evidence="1">
    <location>
        <begin position="132"/>
        <end position="153"/>
    </location>
</feature>
<reference evidence="2 3" key="1">
    <citation type="submission" date="2020-08" db="EMBL/GenBank/DDBJ databases">
        <title>Plant Genome Project.</title>
        <authorList>
            <person name="Zhang R.-G."/>
        </authorList>
    </citation>
    <scope>NUCLEOTIDE SEQUENCE [LARGE SCALE GENOMIC DNA]</scope>
    <source>
        <tissue evidence="2">Rhizome</tissue>
    </source>
</reference>
<dbReference type="Proteomes" id="UP000734854">
    <property type="component" value="Unassembled WGS sequence"/>
</dbReference>
<feature type="region of interest" description="Disordered" evidence="1">
    <location>
        <begin position="1"/>
        <end position="47"/>
    </location>
</feature>
<organism evidence="2 3">
    <name type="scientific">Zingiber officinale</name>
    <name type="common">Ginger</name>
    <name type="synonym">Amomum zingiber</name>
    <dbReference type="NCBI Taxonomy" id="94328"/>
    <lineage>
        <taxon>Eukaryota</taxon>
        <taxon>Viridiplantae</taxon>
        <taxon>Streptophyta</taxon>
        <taxon>Embryophyta</taxon>
        <taxon>Tracheophyta</taxon>
        <taxon>Spermatophyta</taxon>
        <taxon>Magnoliopsida</taxon>
        <taxon>Liliopsida</taxon>
        <taxon>Zingiberales</taxon>
        <taxon>Zingiberaceae</taxon>
        <taxon>Zingiber</taxon>
    </lineage>
</organism>
<feature type="compositionally biased region" description="Polar residues" evidence="1">
    <location>
        <begin position="1"/>
        <end position="17"/>
    </location>
</feature>
<evidence type="ECO:0000256" key="1">
    <source>
        <dbReference type="SAM" id="MobiDB-lite"/>
    </source>
</evidence>
<sequence>MDICSRTTRPTGRSSPATCAADGESIRGLGRRKRRWKRGEARKGQPDTPIALRLAAAAERAETRTPMELVAGLVLEDGLGVGDVEVGGRSGAYGCCDKIRQSGFVQGRKKIDGRADDRISLEDGFIELEKKMQGRKLKRSQSRGISRKLSPKS</sequence>
<comment type="caution">
    <text evidence="2">The sequence shown here is derived from an EMBL/GenBank/DDBJ whole genome shotgun (WGS) entry which is preliminary data.</text>
</comment>